<accession>A0A6B2FUK9</accession>
<reference evidence="1" key="1">
    <citation type="submission" date="2020-01" db="EMBL/GenBank/DDBJ databases">
        <title>Vaginal microbiome of pregnant Indian women: Insights into the genome of dominants Lactobacillus species.</title>
        <authorList>
            <person name="Das B."/>
            <person name="Mehta O."/>
            <person name="Ghosh T.S."/>
            <person name="Kothidar A."/>
            <person name="Gowtham M.R."/>
            <person name="Mitra R."/>
            <person name="Kshetrapal P."/>
            <person name="Wadhwa N."/>
            <person name="Thiruvengadam R."/>
            <person name="Nair G.B."/>
            <person name="Bhatnagar S."/>
            <person name="Das B."/>
        </authorList>
    </citation>
    <scope>NUCLEOTIDE SEQUENCE</scope>
    <source>
        <strain evidence="1">Indica</strain>
    </source>
</reference>
<dbReference type="EMBL" id="JAADJO010000014">
    <property type="protein sequence ID" value="NDJ74175.1"/>
    <property type="molecule type" value="Genomic_DNA"/>
</dbReference>
<dbReference type="InterPro" id="IPR006379">
    <property type="entry name" value="HAD-SF_hydro_IIB"/>
</dbReference>
<dbReference type="GO" id="GO:0005829">
    <property type="term" value="C:cytosol"/>
    <property type="evidence" value="ECO:0007669"/>
    <property type="project" value="TreeGrafter"/>
</dbReference>
<dbReference type="InterPro" id="IPR036412">
    <property type="entry name" value="HAD-like_sf"/>
</dbReference>
<dbReference type="SFLD" id="SFLDG01140">
    <property type="entry name" value="C2.B:_Phosphomannomutase_and_P"/>
    <property type="match status" value="1"/>
</dbReference>
<dbReference type="GO" id="GO:0000287">
    <property type="term" value="F:magnesium ion binding"/>
    <property type="evidence" value="ECO:0007669"/>
    <property type="project" value="TreeGrafter"/>
</dbReference>
<dbReference type="RefSeq" id="WP_144231593.1">
    <property type="nucleotide sequence ID" value="NZ_CAKMAD010000002.1"/>
</dbReference>
<dbReference type="PROSITE" id="PS01229">
    <property type="entry name" value="COF_2"/>
    <property type="match status" value="1"/>
</dbReference>
<dbReference type="InterPro" id="IPR023214">
    <property type="entry name" value="HAD_sf"/>
</dbReference>
<dbReference type="NCBIfam" id="TIGR00099">
    <property type="entry name" value="Cof-subfamily"/>
    <property type="match status" value="1"/>
</dbReference>
<keyword evidence="1" id="KW-0378">Hydrolase</keyword>
<dbReference type="SUPFAM" id="SSF56784">
    <property type="entry name" value="HAD-like"/>
    <property type="match status" value="1"/>
</dbReference>
<dbReference type="SFLD" id="SFLDS00003">
    <property type="entry name" value="Haloacid_Dehalogenase"/>
    <property type="match status" value="1"/>
</dbReference>
<proteinExistence type="predicted"/>
<gene>
    <name evidence="1" type="ORF">GWG61_06720</name>
</gene>
<dbReference type="PANTHER" id="PTHR10000">
    <property type="entry name" value="PHOSPHOSERINE PHOSPHATASE"/>
    <property type="match status" value="1"/>
</dbReference>
<name>A0A6B2FUK9_9LACO</name>
<comment type="caution">
    <text evidence="1">The sequence shown here is derived from an EMBL/GenBank/DDBJ whole genome shotgun (WGS) entry which is preliminary data.</text>
</comment>
<sequence length="264" mass="29639">MIKQIFSDMDGTILNGSGEINTKTADFLKEYPIPLTLVSARAPMEMEFAIDELGLTGPQIAFNSGLIFEKSAHGITKLLSHPIPHDLAINIIDFIKKEFPKATISWYTANSWNVFEFNEDVDYQVRLTKRKYHLQTEIGKEDIYKIMILDVKEKITRPLTAALRKNFPNLVNTKTTGPKYCEITSCKAIKSSGIRYIQKMRNLQKEELIAFGDGENDLEMLKEVGVSVAMENAVNEVKEIATMVTDSNEEDGLVTALSKIGPSQ</sequence>
<protein>
    <submittedName>
        <fullName evidence="1">HAD family hydrolase</fullName>
    </submittedName>
</protein>
<dbReference type="InterPro" id="IPR000150">
    <property type="entry name" value="Cof"/>
</dbReference>
<dbReference type="Pfam" id="PF08282">
    <property type="entry name" value="Hydrolase_3"/>
    <property type="match status" value="1"/>
</dbReference>
<dbReference type="AlphaFoldDB" id="A0A6B2FUK9"/>
<dbReference type="GO" id="GO:0016791">
    <property type="term" value="F:phosphatase activity"/>
    <property type="evidence" value="ECO:0007669"/>
    <property type="project" value="TreeGrafter"/>
</dbReference>
<dbReference type="Gene3D" id="3.40.50.1000">
    <property type="entry name" value="HAD superfamily/HAD-like"/>
    <property type="match status" value="1"/>
</dbReference>
<dbReference type="PANTHER" id="PTHR10000:SF8">
    <property type="entry name" value="HAD SUPERFAMILY HYDROLASE-LIKE, TYPE 3"/>
    <property type="match status" value="1"/>
</dbReference>
<dbReference type="NCBIfam" id="TIGR01484">
    <property type="entry name" value="HAD-SF-IIB"/>
    <property type="match status" value="1"/>
</dbReference>
<dbReference type="Gene3D" id="3.30.1240.10">
    <property type="match status" value="1"/>
</dbReference>
<evidence type="ECO:0000313" key="1">
    <source>
        <dbReference type="EMBL" id="NDJ74175.1"/>
    </source>
</evidence>
<organism evidence="1">
    <name type="scientific">Lactobacillus paragasseri</name>
    <dbReference type="NCBI Taxonomy" id="2107999"/>
    <lineage>
        <taxon>Bacteria</taxon>
        <taxon>Bacillati</taxon>
        <taxon>Bacillota</taxon>
        <taxon>Bacilli</taxon>
        <taxon>Lactobacillales</taxon>
        <taxon>Lactobacillaceae</taxon>
        <taxon>Lactobacillus</taxon>
    </lineage>
</organism>